<organism evidence="1 2">
    <name type="scientific">Micromonospora chokoriensis</name>
    <dbReference type="NCBI Taxonomy" id="356851"/>
    <lineage>
        <taxon>Bacteria</taxon>
        <taxon>Bacillati</taxon>
        <taxon>Actinomycetota</taxon>
        <taxon>Actinomycetes</taxon>
        <taxon>Micromonosporales</taxon>
        <taxon>Micromonosporaceae</taxon>
        <taxon>Micromonospora</taxon>
    </lineage>
</organism>
<gene>
    <name evidence="1" type="ORF">GA0070612_6275</name>
</gene>
<protein>
    <recommendedName>
        <fullName evidence="3">DUF4276 domain-containing protein</fullName>
    </recommendedName>
</protein>
<dbReference type="RefSeq" id="WP_088991144.1">
    <property type="nucleotide sequence ID" value="NZ_LT607409.1"/>
</dbReference>
<dbReference type="InterPro" id="IPR025455">
    <property type="entry name" value="DUF4276"/>
</dbReference>
<accession>A0A1C4ZDV1</accession>
<sequence length="209" mass="23215">MRYLTSALVSEGVTDDQFLPRLLARALTEICLTEFEDAVEVADIQPLRDRKGPCSIADVIGLVEQNPASFSLIFFHHDQGANAERTAAEWLRPLREVWGERAEQLVAVVPVRETEAWLLADGDALRSALGVRWTDAEMGLPAQPRLVERVVDPKSALNSVMGRVSRSTTDHYGQLGELVSLARLQGVPAYQQWWSDTCDALVRLGYRSA</sequence>
<keyword evidence="2" id="KW-1185">Reference proteome</keyword>
<reference evidence="2" key="1">
    <citation type="submission" date="2016-06" db="EMBL/GenBank/DDBJ databases">
        <authorList>
            <person name="Varghese N."/>
            <person name="Submissions Spin"/>
        </authorList>
    </citation>
    <scope>NUCLEOTIDE SEQUENCE [LARGE SCALE GENOMIC DNA]</scope>
    <source>
        <strain evidence="2">DSM 45160</strain>
    </source>
</reference>
<dbReference type="AlphaFoldDB" id="A0A1C4ZDV1"/>
<dbReference type="EMBL" id="LT607409">
    <property type="protein sequence ID" value="SCF31149.1"/>
    <property type="molecule type" value="Genomic_DNA"/>
</dbReference>
<evidence type="ECO:0008006" key="3">
    <source>
        <dbReference type="Google" id="ProtNLM"/>
    </source>
</evidence>
<dbReference type="Pfam" id="PF14103">
    <property type="entry name" value="DUF4276"/>
    <property type="match status" value="1"/>
</dbReference>
<dbReference type="Proteomes" id="UP000198224">
    <property type="component" value="Chromosome I"/>
</dbReference>
<evidence type="ECO:0000313" key="1">
    <source>
        <dbReference type="EMBL" id="SCF31149.1"/>
    </source>
</evidence>
<proteinExistence type="predicted"/>
<name>A0A1C4ZDV1_9ACTN</name>
<evidence type="ECO:0000313" key="2">
    <source>
        <dbReference type="Proteomes" id="UP000198224"/>
    </source>
</evidence>